<keyword evidence="2" id="KW-1185">Reference proteome</keyword>
<accession>A0A103YJY2</accession>
<dbReference type="Gramene" id="KVI10420">
    <property type="protein sequence ID" value="KVI10420"/>
    <property type="gene ID" value="Ccrd_011168"/>
</dbReference>
<dbReference type="EMBL" id="LEKV01001020">
    <property type="protein sequence ID" value="KVI10420.1"/>
    <property type="molecule type" value="Genomic_DNA"/>
</dbReference>
<protein>
    <submittedName>
        <fullName evidence="1">Uncharacterized protein</fullName>
    </submittedName>
</protein>
<dbReference type="OMA" id="PNYHERT"/>
<comment type="caution">
    <text evidence="1">The sequence shown here is derived from an EMBL/GenBank/DDBJ whole genome shotgun (WGS) entry which is preliminary data.</text>
</comment>
<dbReference type="AlphaFoldDB" id="A0A103YJY2"/>
<dbReference type="Proteomes" id="UP000243975">
    <property type="component" value="Unassembled WGS sequence"/>
</dbReference>
<evidence type="ECO:0000313" key="1">
    <source>
        <dbReference type="EMBL" id="KVI10420.1"/>
    </source>
</evidence>
<reference evidence="1 2" key="1">
    <citation type="journal article" date="2016" name="Sci. Rep.">
        <title>The genome sequence of the outbreeding globe artichoke constructed de novo incorporating a phase-aware low-pass sequencing strategy of F1 progeny.</title>
        <authorList>
            <person name="Scaglione D."/>
            <person name="Reyes-Chin-Wo S."/>
            <person name="Acquadro A."/>
            <person name="Froenicke L."/>
            <person name="Portis E."/>
            <person name="Beitel C."/>
            <person name="Tirone M."/>
            <person name="Mauro R."/>
            <person name="Lo Monaco A."/>
            <person name="Mauromicale G."/>
            <person name="Faccioli P."/>
            <person name="Cattivelli L."/>
            <person name="Rieseberg L."/>
            <person name="Michelmore R."/>
            <person name="Lanteri S."/>
        </authorList>
    </citation>
    <scope>NUCLEOTIDE SEQUENCE [LARGE SCALE GENOMIC DNA]</scope>
    <source>
        <strain evidence="1">2C</strain>
    </source>
</reference>
<evidence type="ECO:0000313" key="2">
    <source>
        <dbReference type="Proteomes" id="UP000243975"/>
    </source>
</evidence>
<gene>
    <name evidence="1" type="ORF">Ccrd_011168</name>
</gene>
<sequence length="192" mass="22670">MKEEEKKLISLEFLAFLYDVHYNQKHSLHILDDWVYSVSWDAQQSSVRVRGEVNPNFLLKAVMSTGGHAELLNVKLNHPQLRHNYYNYASSITSPYNRFSYMDRPYYHYQTTNIEYPYGRLQPPAIEYPYGRLHPPAIEYPYGRLQPPAIEYLPSSYDYETPLPRAAYVPSYPPQEYDPYDNYEGISFCTIM</sequence>
<organism evidence="1 2">
    <name type="scientific">Cynara cardunculus var. scolymus</name>
    <name type="common">Globe artichoke</name>
    <name type="synonym">Cynara scolymus</name>
    <dbReference type="NCBI Taxonomy" id="59895"/>
    <lineage>
        <taxon>Eukaryota</taxon>
        <taxon>Viridiplantae</taxon>
        <taxon>Streptophyta</taxon>
        <taxon>Embryophyta</taxon>
        <taxon>Tracheophyta</taxon>
        <taxon>Spermatophyta</taxon>
        <taxon>Magnoliopsida</taxon>
        <taxon>eudicotyledons</taxon>
        <taxon>Gunneridae</taxon>
        <taxon>Pentapetalae</taxon>
        <taxon>asterids</taxon>
        <taxon>campanulids</taxon>
        <taxon>Asterales</taxon>
        <taxon>Asteraceae</taxon>
        <taxon>Carduoideae</taxon>
        <taxon>Cardueae</taxon>
        <taxon>Carduinae</taxon>
        <taxon>Cynara</taxon>
    </lineage>
</organism>
<proteinExistence type="predicted"/>
<name>A0A103YJY2_CYNCS</name>